<dbReference type="Gene3D" id="1.10.260.40">
    <property type="entry name" value="lambda repressor-like DNA-binding domains"/>
    <property type="match status" value="1"/>
</dbReference>
<dbReference type="RefSeq" id="WP_320500123.1">
    <property type="nucleotide sequence ID" value="NZ_JAXCLX010000001.1"/>
</dbReference>
<dbReference type="PANTHER" id="PTHR35010">
    <property type="entry name" value="BLL4672 PROTEIN-RELATED"/>
    <property type="match status" value="1"/>
</dbReference>
<comment type="caution">
    <text evidence="2">The sequence shown here is derived from an EMBL/GenBank/DDBJ whole genome shotgun (WGS) entry which is preliminary data.</text>
</comment>
<dbReference type="PANTHER" id="PTHR35010:SF4">
    <property type="entry name" value="BLL5781 PROTEIN"/>
    <property type="match status" value="1"/>
</dbReference>
<evidence type="ECO:0000313" key="3">
    <source>
        <dbReference type="Proteomes" id="UP001271769"/>
    </source>
</evidence>
<organism evidence="2 3">
    <name type="scientific">Dongia rigui</name>
    <dbReference type="NCBI Taxonomy" id="940149"/>
    <lineage>
        <taxon>Bacteria</taxon>
        <taxon>Pseudomonadati</taxon>
        <taxon>Pseudomonadota</taxon>
        <taxon>Alphaproteobacteria</taxon>
        <taxon>Rhodospirillales</taxon>
        <taxon>Dongiaceae</taxon>
        <taxon>Dongia</taxon>
    </lineage>
</organism>
<dbReference type="InterPro" id="IPR041413">
    <property type="entry name" value="MLTR_LBD"/>
</dbReference>
<reference evidence="2 3" key="1">
    <citation type="journal article" date="2013" name="Antonie Van Leeuwenhoek">
        <title>Dongia rigui sp. nov., isolated from freshwater of a large wetland in Korea.</title>
        <authorList>
            <person name="Baik K.S."/>
            <person name="Hwang Y.M."/>
            <person name="Choi J.S."/>
            <person name="Kwon J."/>
            <person name="Seong C.N."/>
        </authorList>
    </citation>
    <scope>NUCLEOTIDE SEQUENCE [LARGE SCALE GENOMIC DNA]</scope>
    <source>
        <strain evidence="2 3">04SU4-P</strain>
    </source>
</reference>
<dbReference type="Pfam" id="PF17765">
    <property type="entry name" value="MLTR_LBD"/>
    <property type="match status" value="1"/>
</dbReference>
<dbReference type="Pfam" id="PF01381">
    <property type="entry name" value="HTH_3"/>
    <property type="match status" value="1"/>
</dbReference>
<evidence type="ECO:0000259" key="1">
    <source>
        <dbReference type="PROSITE" id="PS50943"/>
    </source>
</evidence>
<dbReference type="Proteomes" id="UP001271769">
    <property type="component" value="Unassembled WGS sequence"/>
</dbReference>
<feature type="domain" description="HTH cro/C1-type" evidence="1">
    <location>
        <begin position="14"/>
        <end position="68"/>
    </location>
</feature>
<dbReference type="Gene3D" id="3.30.450.180">
    <property type="match status" value="1"/>
</dbReference>
<sequence>MQIATLPRTTGDHLRHWRQQRRLSQLDLALDAEISARHLSFIETGRAMPSREMLLRLAERLQIPLRDRNRLLLAAGFAPLYPERGLDDPAMASARSAVKALLTAHAPFPALAIDRHWQIVMANDAVAPLLAGAAPHLMAGPVNALRVSLHPDGLAPRILNLGDWRHHLLERLKHQIAETGDTVLGALLAELTAYPAPAPHASPTENAIAVPLRLRTTEGDLSFLSTTMVFGTPRDITLSELAIETFLPADAATAAALHRLSAM</sequence>
<dbReference type="InterPro" id="IPR010982">
    <property type="entry name" value="Lambda_DNA-bd_dom_sf"/>
</dbReference>
<dbReference type="CDD" id="cd00093">
    <property type="entry name" value="HTH_XRE"/>
    <property type="match status" value="1"/>
</dbReference>
<protein>
    <submittedName>
        <fullName evidence="2">Helix-turn-helix transcriptional regulator</fullName>
    </submittedName>
</protein>
<dbReference type="InterPro" id="IPR001387">
    <property type="entry name" value="Cro/C1-type_HTH"/>
</dbReference>
<dbReference type="EMBL" id="JAXCLX010000001">
    <property type="protein sequence ID" value="MDY0871693.1"/>
    <property type="molecule type" value="Genomic_DNA"/>
</dbReference>
<proteinExistence type="predicted"/>
<evidence type="ECO:0000313" key="2">
    <source>
        <dbReference type="EMBL" id="MDY0871693.1"/>
    </source>
</evidence>
<dbReference type="SMART" id="SM00530">
    <property type="entry name" value="HTH_XRE"/>
    <property type="match status" value="1"/>
</dbReference>
<dbReference type="PROSITE" id="PS50943">
    <property type="entry name" value="HTH_CROC1"/>
    <property type="match status" value="1"/>
</dbReference>
<dbReference type="SUPFAM" id="SSF47413">
    <property type="entry name" value="lambda repressor-like DNA-binding domains"/>
    <property type="match status" value="1"/>
</dbReference>
<accession>A0ABU5DWU1</accession>
<name>A0ABU5DWU1_9PROT</name>
<gene>
    <name evidence="2" type="ORF">SMD31_07155</name>
</gene>
<keyword evidence="3" id="KW-1185">Reference proteome</keyword>